<proteinExistence type="predicted"/>
<dbReference type="Proteomes" id="UP000260812">
    <property type="component" value="Unassembled WGS sequence"/>
</dbReference>
<dbReference type="PANTHER" id="PTHR31151:SF0">
    <property type="entry name" value="PROLINE-TRNA LIGASE (DUF1680)"/>
    <property type="match status" value="1"/>
</dbReference>
<comment type="caution">
    <text evidence="5">The sequence shown here is derived from an EMBL/GenBank/DDBJ whole genome shotgun (WGS) entry which is preliminary data.</text>
</comment>
<dbReference type="InterPro" id="IPR008928">
    <property type="entry name" value="6-hairpin_glycosidase_sf"/>
</dbReference>
<dbReference type="Pfam" id="PF20736">
    <property type="entry name" value="Glyco_hydro127M"/>
    <property type="match status" value="1"/>
</dbReference>
<evidence type="ECO:0000259" key="2">
    <source>
        <dbReference type="Pfam" id="PF07944"/>
    </source>
</evidence>
<name>A0A3E3J3H4_9FIRM</name>
<feature type="compositionally biased region" description="Polar residues" evidence="1">
    <location>
        <begin position="495"/>
        <end position="506"/>
    </location>
</feature>
<evidence type="ECO:0000313" key="6">
    <source>
        <dbReference type="Proteomes" id="UP000260812"/>
    </source>
</evidence>
<dbReference type="EMBL" id="QVLU01000002">
    <property type="protein sequence ID" value="RGE73853.1"/>
    <property type="molecule type" value="Genomic_DNA"/>
</dbReference>
<dbReference type="Proteomes" id="UP000261166">
    <property type="component" value="Unassembled WGS sequence"/>
</dbReference>
<dbReference type="InterPro" id="IPR012878">
    <property type="entry name" value="Beta-AFase-like_GH127_cat"/>
</dbReference>
<feature type="domain" description="Non-reducing end beta-L-arabinofuranosidase-like GH127 middle" evidence="3">
    <location>
        <begin position="455"/>
        <end position="552"/>
    </location>
</feature>
<dbReference type="EMBL" id="QVLV01000002">
    <property type="protein sequence ID" value="RGE64075.1"/>
    <property type="molecule type" value="Genomic_DNA"/>
</dbReference>
<feature type="region of interest" description="Disordered" evidence="1">
    <location>
        <begin position="495"/>
        <end position="527"/>
    </location>
</feature>
<evidence type="ECO:0000313" key="4">
    <source>
        <dbReference type="EMBL" id="RGE64075.1"/>
    </source>
</evidence>
<evidence type="ECO:0000256" key="1">
    <source>
        <dbReference type="SAM" id="MobiDB-lite"/>
    </source>
</evidence>
<dbReference type="OrthoDB" id="9757939at2"/>
<dbReference type="InterPro" id="IPR049046">
    <property type="entry name" value="Beta-AFase-like_GH127_middle"/>
</dbReference>
<dbReference type="GO" id="GO:0005975">
    <property type="term" value="P:carbohydrate metabolic process"/>
    <property type="evidence" value="ECO:0007669"/>
    <property type="project" value="InterPro"/>
</dbReference>
<dbReference type="PANTHER" id="PTHR31151">
    <property type="entry name" value="PROLINE-TRNA LIGASE (DUF1680)"/>
    <property type="match status" value="1"/>
</dbReference>
<dbReference type="Pfam" id="PF07944">
    <property type="entry name" value="Beta-AFase-like_GH127_cat"/>
    <property type="match status" value="1"/>
</dbReference>
<dbReference type="RefSeq" id="WP_117530504.1">
    <property type="nucleotide sequence ID" value="NZ_CALBAU010000414.1"/>
</dbReference>
<accession>A0A3E3J3H4</accession>
<protein>
    <recommendedName>
        <fullName evidence="8">Glycoside hydrolase family 127 protein</fullName>
    </recommendedName>
</protein>
<evidence type="ECO:0008006" key="8">
    <source>
        <dbReference type="Google" id="ProtNLM"/>
    </source>
</evidence>
<dbReference type="GeneID" id="97985898"/>
<feature type="domain" description="Non-reducing end beta-L-arabinofuranosidase-like GH127 catalytic" evidence="2">
    <location>
        <begin position="11"/>
        <end position="400"/>
    </location>
</feature>
<dbReference type="AlphaFoldDB" id="A0A3E3J3H4"/>
<reference evidence="5 7" key="1">
    <citation type="submission" date="2018-08" db="EMBL/GenBank/DDBJ databases">
        <title>A genome reference for cultivated species of the human gut microbiota.</title>
        <authorList>
            <person name="Zou Y."/>
            <person name="Xue W."/>
            <person name="Luo G."/>
        </authorList>
    </citation>
    <scope>NUCLEOTIDE SEQUENCE [LARGE SCALE GENOMIC DNA]</scope>
    <source>
        <strain evidence="5 7">AF26-4BH</strain>
        <strain evidence="4">TF05-5AC</strain>
    </source>
</reference>
<gene>
    <name evidence="5" type="ORF">DWY69_01820</name>
    <name evidence="4" type="ORF">DXC51_03100</name>
</gene>
<evidence type="ECO:0000313" key="7">
    <source>
        <dbReference type="Proteomes" id="UP000261166"/>
    </source>
</evidence>
<evidence type="ECO:0000313" key="5">
    <source>
        <dbReference type="EMBL" id="RGE73853.1"/>
    </source>
</evidence>
<dbReference type="SUPFAM" id="SSF48208">
    <property type="entry name" value="Six-hairpin glycosidases"/>
    <property type="match status" value="1"/>
</dbReference>
<evidence type="ECO:0000259" key="3">
    <source>
        <dbReference type="Pfam" id="PF20736"/>
    </source>
</evidence>
<organism evidence="5 7">
    <name type="scientific">Eisenbergiella massiliensis</name>
    <dbReference type="NCBI Taxonomy" id="1720294"/>
    <lineage>
        <taxon>Bacteria</taxon>
        <taxon>Bacillati</taxon>
        <taxon>Bacillota</taxon>
        <taxon>Clostridia</taxon>
        <taxon>Lachnospirales</taxon>
        <taxon>Lachnospiraceae</taxon>
        <taxon>Eisenbergiella</taxon>
    </lineage>
</organism>
<keyword evidence="6" id="KW-1185">Reference proteome</keyword>
<sequence>MQLNALIRQTRLLPSEYRLKRDRDLAYLMELKEENLLFPYYTEAGLNGRLNYRPEPWLHGGWDSPLSQIRGTFTGHWLSAAARLYQETGDIRLKAKADYIVAEIGRCQEANGGEWAFPIPEKYLQGLKQGRHFWAPQYVCHKVMMGLLDMYQYADNRQALQILEGCAAWFSRFAADISRETMDDMMDLEETGGLMELWADLYGITRSRQHLELMRKYERPRLTGPLLEGRDILTNMHANATIPEIHGCARAYEVTREERYLRIVESYWRLAVDDRPPFATGGQTDAETWAPPGKQAARLSDMNQEHCVVYNMIRLADYLYRWTGEKKYQDYIELNLVNGLLAQGFWEARALDGALEPHIPDSGIVCYYLPLAPGSVKKWGRKTEDFWCCHCTAVQANARYREWIWYQSGAVISAEQFIPSETEAEIDGKKILLRMEDCDLGGNYLRYHDVAGEITSRPAFRRIQITVSAPEPTAFTLRLRLPWWLKDRVVVSFQGDNQGENSSQEENFSRDKNSSQDENSSQGKKIFSPEENGYLQITRLWSGTQQLILELPKGLTCWPLADEPDTVAFLDGPVLLAGLTEHAHMLYGNRNRPESFLAPDHEREWEAWKEGFRTVGQQENFRLLPIKNIGRECYTVYFPVNTVCP</sequence>